<feature type="domain" description="C2H2-type" evidence="11">
    <location>
        <begin position="215"/>
        <end position="242"/>
    </location>
</feature>
<keyword evidence="6" id="KW-0805">Transcription regulation</keyword>
<dbReference type="Gene3D" id="3.30.160.60">
    <property type="entry name" value="Classic Zinc Finger"/>
    <property type="match status" value="5"/>
</dbReference>
<evidence type="ECO:0000313" key="13">
    <source>
        <dbReference type="Proteomes" id="UP000494206"/>
    </source>
</evidence>
<dbReference type="PANTHER" id="PTHR24379">
    <property type="entry name" value="KRAB AND ZINC FINGER DOMAIN-CONTAINING"/>
    <property type="match status" value="1"/>
</dbReference>
<evidence type="ECO:0000256" key="3">
    <source>
        <dbReference type="ARBA" id="ARBA00022737"/>
    </source>
</evidence>
<evidence type="ECO:0000256" key="2">
    <source>
        <dbReference type="ARBA" id="ARBA00022723"/>
    </source>
</evidence>
<dbReference type="Pfam" id="PF00096">
    <property type="entry name" value="zf-C2H2"/>
    <property type="match status" value="3"/>
</dbReference>
<dbReference type="InterPro" id="IPR001370">
    <property type="entry name" value="BIR_rpt"/>
</dbReference>
<feature type="domain" description="C2H2-type" evidence="11">
    <location>
        <begin position="307"/>
        <end position="334"/>
    </location>
</feature>
<dbReference type="EMBL" id="CADEPM010000004">
    <property type="protein sequence ID" value="CAB3405625.1"/>
    <property type="molecule type" value="Genomic_DNA"/>
</dbReference>
<dbReference type="AlphaFoldDB" id="A0A8S1EWC8"/>
<sequence>MDSNEPIDDSEMNLFDEGDIVINSELDADCYSKKPAGYELTDTKRFKTPSGVQKTATIDRQHLQMGNEIIVDDLIQDGEDVVVESSMNYEPSTSSINEEDSRQPQPLRRMVIRIGKKTLRFKVINANEAPESHEVYESSWLTDPEPVTEPKALAGLYHCANCKTYFGNKEVWQRHITEIHGDPRPFRCFNCGMRFSSKSSMTLHLRDHALLSPVYSCKFCSRLFNKIENRNLHQKMHVVRHTCAHCNRFFRTEQLLNNHIKLQHNFDSHGTARGRAARFRCTYCRKTFHFKRDMVIHERIHTGERPFTCGYCGKGFAQSQSLIIHTRTHTNDLPYKCDICDKKFRESSSLRKHELARHVGQPVTRLPFQSNRMPAVSMNPLGKTLRFTRKPEKPLLPADAQHTLYPSI</sequence>
<evidence type="ECO:0000256" key="7">
    <source>
        <dbReference type="ARBA" id="ARBA00023125"/>
    </source>
</evidence>
<dbReference type="GO" id="GO:0008270">
    <property type="term" value="F:zinc ion binding"/>
    <property type="evidence" value="ECO:0007669"/>
    <property type="project" value="UniProtKB-KW"/>
</dbReference>
<dbReference type="Proteomes" id="UP000494206">
    <property type="component" value="Unassembled WGS sequence"/>
</dbReference>
<keyword evidence="8" id="KW-0804">Transcription</keyword>
<keyword evidence="3" id="KW-0677">Repeat</keyword>
<keyword evidence="4 10" id="KW-0863">Zinc-finger</keyword>
<keyword evidence="9" id="KW-0539">Nucleus</keyword>
<dbReference type="GO" id="GO:0005634">
    <property type="term" value="C:nucleus"/>
    <property type="evidence" value="ECO:0007669"/>
    <property type="project" value="UniProtKB-SubCell"/>
</dbReference>
<feature type="domain" description="C2H2-type" evidence="11">
    <location>
        <begin position="186"/>
        <end position="213"/>
    </location>
</feature>
<reference evidence="12 13" key="1">
    <citation type="submission" date="2020-04" db="EMBL/GenBank/DDBJ databases">
        <authorList>
            <person name="Laetsch R D."/>
            <person name="Stevens L."/>
            <person name="Kumar S."/>
            <person name="Blaxter L. M."/>
        </authorList>
    </citation>
    <scope>NUCLEOTIDE SEQUENCE [LARGE SCALE GENOMIC DNA]</scope>
</reference>
<feature type="domain" description="C2H2-type" evidence="11">
    <location>
        <begin position="157"/>
        <end position="185"/>
    </location>
</feature>
<dbReference type="PROSITE" id="PS50157">
    <property type="entry name" value="ZINC_FINGER_C2H2_2"/>
    <property type="match status" value="7"/>
</dbReference>
<keyword evidence="2" id="KW-0479">Metal-binding</keyword>
<dbReference type="InterPro" id="IPR036236">
    <property type="entry name" value="Znf_C2H2_sf"/>
</dbReference>
<comment type="caution">
    <text evidence="12">The sequence shown here is derived from an EMBL/GenBank/DDBJ whole genome shotgun (WGS) entry which is preliminary data.</text>
</comment>
<dbReference type="GO" id="GO:0003677">
    <property type="term" value="F:DNA binding"/>
    <property type="evidence" value="ECO:0007669"/>
    <property type="project" value="UniProtKB-KW"/>
</dbReference>
<dbReference type="SMART" id="SM00355">
    <property type="entry name" value="ZnF_C2H2"/>
    <property type="match status" value="7"/>
</dbReference>
<feature type="domain" description="C2H2-type" evidence="11">
    <location>
        <begin position="335"/>
        <end position="363"/>
    </location>
</feature>
<accession>A0A8S1EWC8</accession>
<keyword evidence="5" id="KW-0862">Zinc</keyword>
<evidence type="ECO:0000256" key="9">
    <source>
        <dbReference type="ARBA" id="ARBA00023242"/>
    </source>
</evidence>
<dbReference type="FunFam" id="3.30.160.60:FF:000325">
    <property type="entry name" value="ZFP90 zinc finger protein"/>
    <property type="match status" value="1"/>
</dbReference>
<keyword evidence="7" id="KW-0238">DNA-binding</keyword>
<keyword evidence="13" id="KW-1185">Reference proteome</keyword>
<proteinExistence type="predicted"/>
<dbReference type="PROSITE" id="PS50143">
    <property type="entry name" value="BIR_REPEAT_2"/>
    <property type="match status" value="1"/>
</dbReference>
<evidence type="ECO:0000256" key="4">
    <source>
        <dbReference type="ARBA" id="ARBA00022771"/>
    </source>
</evidence>
<dbReference type="FunFam" id="3.30.160.60:FF:000110">
    <property type="entry name" value="Zinc finger protein-like"/>
    <property type="match status" value="1"/>
</dbReference>
<comment type="subcellular location">
    <subcellularLocation>
        <location evidence="1">Nucleus</location>
    </subcellularLocation>
</comment>
<evidence type="ECO:0000256" key="5">
    <source>
        <dbReference type="ARBA" id="ARBA00022833"/>
    </source>
</evidence>
<dbReference type="PROSITE" id="PS00028">
    <property type="entry name" value="ZINC_FINGER_C2H2_1"/>
    <property type="match status" value="7"/>
</dbReference>
<evidence type="ECO:0000256" key="8">
    <source>
        <dbReference type="ARBA" id="ARBA00023163"/>
    </source>
</evidence>
<dbReference type="PANTHER" id="PTHR24379:SF121">
    <property type="entry name" value="C2H2-TYPE DOMAIN-CONTAINING PROTEIN"/>
    <property type="match status" value="1"/>
</dbReference>
<protein>
    <recommendedName>
        <fullName evidence="11">C2H2-type domain-containing protein</fullName>
    </recommendedName>
</protein>
<gene>
    <name evidence="12" type="ORF">CBOVIS_LOCUS7801</name>
</gene>
<dbReference type="InterPro" id="IPR013087">
    <property type="entry name" value="Znf_C2H2_type"/>
</dbReference>
<feature type="domain" description="C2H2-type" evidence="11">
    <location>
        <begin position="279"/>
        <end position="306"/>
    </location>
</feature>
<organism evidence="12 13">
    <name type="scientific">Caenorhabditis bovis</name>
    <dbReference type="NCBI Taxonomy" id="2654633"/>
    <lineage>
        <taxon>Eukaryota</taxon>
        <taxon>Metazoa</taxon>
        <taxon>Ecdysozoa</taxon>
        <taxon>Nematoda</taxon>
        <taxon>Chromadorea</taxon>
        <taxon>Rhabditida</taxon>
        <taxon>Rhabditina</taxon>
        <taxon>Rhabditomorpha</taxon>
        <taxon>Rhabditoidea</taxon>
        <taxon>Rhabditidae</taxon>
        <taxon>Peloderinae</taxon>
        <taxon>Caenorhabditis</taxon>
    </lineage>
</organism>
<evidence type="ECO:0000256" key="10">
    <source>
        <dbReference type="PROSITE-ProRule" id="PRU00042"/>
    </source>
</evidence>
<evidence type="ECO:0000259" key="11">
    <source>
        <dbReference type="PROSITE" id="PS50157"/>
    </source>
</evidence>
<feature type="domain" description="C2H2-type" evidence="11">
    <location>
        <begin position="241"/>
        <end position="269"/>
    </location>
</feature>
<dbReference type="OrthoDB" id="9439903at2759"/>
<dbReference type="SUPFAM" id="SSF57667">
    <property type="entry name" value="beta-beta-alpha zinc fingers"/>
    <property type="match status" value="3"/>
</dbReference>
<evidence type="ECO:0000256" key="6">
    <source>
        <dbReference type="ARBA" id="ARBA00023015"/>
    </source>
</evidence>
<evidence type="ECO:0000313" key="12">
    <source>
        <dbReference type="EMBL" id="CAB3405625.1"/>
    </source>
</evidence>
<name>A0A8S1EWC8_9PELO</name>
<evidence type="ECO:0000256" key="1">
    <source>
        <dbReference type="ARBA" id="ARBA00004123"/>
    </source>
</evidence>